<keyword evidence="2" id="KW-1185">Reference proteome</keyword>
<dbReference type="AlphaFoldDB" id="L8X1D9"/>
<gene>
    <name evidence="1" type="ORF">AG1IA_03053</name>
</gene>
<reference evidence="1 2" key="1">
    <citation type="journal article" date="2013" name="Nat. Commun.">
        <title>The evolution and pathogenic mechanisms of the rice sheath blight pathogen.</title>
        <authorList>
            <person name="Zheng A."/>
            <person name="Lin R."/>
            <person name="Xu L."/>
            <person name="Qin P."/>
            <person name="Tang C."/>
            <person name="Ai P."/>
            <person name="Zhang D."/>
            <person name="Liu Y."/>
            <person name="Sun Z."/>
            <person name="Feng H."/>
            <person name="Wang Y."/>
            <person name="Chen Y."/>
            <person name="Liang X."/>
            <person name="Fu R."/>
            <person name="Li Q."/>
            <person name="Zhang J."/>
            <person name="Yu X."/>
            <person name="Xie Z."/>
            <person name="Ding L."/>
            <person name="Guan P."/>
            <person name="Tang J."/>
            <person name="Liang Y."/>
            <person name="Wang S."/>
            <person name="Deng Q."/>
            <person name="Li S."/>
            <person name="Zhu J."/>
            <person name="Wang L."/>
            <person name="Liu H."/>
            <person name="Li P."/>
        </authorList>
    </citation>
    <scope>NUCLEOTIDE SEQUENCE [LARGE SCALE GENOMIC DNA]</scope>
    <source>
        <strain evidence="2">AG-1 IA</strain>
    </source>
</reference>
<name>L8X1D9_THACA</name>
<dbReference type="EMBL" id="AFRT01000688">
    <property type="protein sequence ID" value="ELU42907.1"/>
    <property type="molecule type" value="Genomic_DNA"/>
</dbReference>
<proteinExistence type="predicted"/>
<accession>L8X1D9</accession>
<dbReference type="OrthoDB" id="5358475at2759"/>
<organism evidence="1 2">
    <name type="scientific">Thanatephorus cucumeris (strain AG1-IA)</name>
    <name type="common">Rice sheath blight fungus</name>
    <name type="synonym">Rhizoctonia solani</name>
    <dbReference type="NCBI Taxonomy" id="983506"/>
    <lineage>
        <taxon>Eukaryota</taxon>
        <taxon>Fungi</taxon>
        <taxon>Dikarya</taxon>
        <taxon>Basidiomycota</taxon>
        <taxon>Agaricomycotina</taxon>
        <taxon>Agaricomycetes</taxon>
        <taxon>Cantharellales</taxon>
        <taxon>Ceratobasidiaceae</taxon>
        <taxon>Rhizoctonia</taxon>
        <taxon>Rhizoctonia solani AG-1</taxon>
    </lineage>
</organism>
<dbReference type="Proteomes" id="UP000011668">
    <property type="component" value="Unassembled WGS sequence"/>
</dbReference>
<protein>
    <submittedName>
        <fullName evidence="1">Uncharacterized protein</fullName>
    </submittedName>
</protein>
<comment type="caution">
    <text evidence="1">The sequence shown here is derived from an EMBL/GenBank/DDBJ whole genome shotgun (WGS) entry which is preliminary data.</text>
</comment>
<evidence type="ECO:0000313" key="2">
    <source>
        <dbReference type="Proteomes" id="UP000011668"/>
    </source>
</evidence>
<sequence length="301" mass="34125">MGISFDGYSSKEGTRPRNRQLIAADQVVSLGMPWSYRPAPFSILHRDTSRRILAPLAYQPLKLGEIRPNGWLHDQLQLQADSLGGHMHDFYPLIKEGSWTGRGNVNYSDLNEVPHAYVLDSPRLKTIVREFLDHVLDTQWDDGWLGPETDDQWQPRWLWGRYPFLLGAIGMAEAEPELADKVCYVRERELKTGRKGQDGRISYSLCSGYMIAEARTKTVNCYTILRYVSRVFRRIGEVHFPRRGSRKRLLLNGESTGMVGAWVLLAVCTSNNPRAYSGVNLAEGLKAMAVGYRFSKDKSGS</sequence>
<evidence type="ECO:0000313" key="1">
    <source>
        <dbReference type="EMBL" id="ELU42907.1"/>
    </source>
</evidence>
<dbReference type="HOGENOM" id="CLU_924957_0_0_1"/>
<dbReference type="STRING" id="983506.L8X1D9"/>